<organism evidence="1 2">
    <name type="scientific">Trapa incisa</name>
    <dbReference type="NCBI Taxonomy" id="236973"/>
    <lineage>
        <taxon>Eukaryota</taxon>
        <taxon>Viridiplantae</taxon>
        <taxon>Streptophyta</taxon>
        <taxon>Embryophyta</taxon>
        <taxon>Tracheophyta</taxon>
        <taxon>Spermatophyta</taxon>
        <taxon>Magnoliopsida</taxon>
        <taxon>eudicotyledons</taxon>
        <taxon>Gunneridae</taxon>
        <taxon>Pentapetalae</taxon>
        <taxon>rosids</taxon>
        <taxon>malvids</taxon>
        <taxon>Myrtales</taxon>
        <taxon>Lythraceae</taxon>
        <taxon>Trapa</taxon>
    </lineage>
</organism>
<gene>
    <name evidence="1" type="ORF">SAY87_010757</name>
</gene>
<protein>
    <submittedName>
        <fullName evidence="1">Uncharacterized protein</fullName>
    </submittedName>
</protein>
<comment type="caution">
    <text evidence="1">The sequence shown here is derived from an EMBL/GenBank/DDBJ whole genome shotgun (WGS) entry which is preliminary data.</text>
</comment>
<proteinExistence type="predicted"/>
<dbReference type="AlphaFoldDB" id="A0AAN7JIF3"/>
<accession>A0AAN7JIF3</accession>
<evidence type="ECO:0000313" key="2">
    <source>
        <dbReference type="Proteomes" id="UP001345219"/>
    </source>
</evidence>
<dbReference type="Proteomes" id="UP001345219">
    <property type="component" value="Chromosome 9"/>
</dbReference>
<reference evidence="1 2" key="1">
    <citation type="journal article" date="2023" name="Hortic Res">
        <title>Pangenome of water caltrop reveals structural variations and asymmetric subgenome divergence after allopolyploidization.</title>
        <authorList>
            <person name="Zhang X."/>
            <person name="Chen Y."/>
            <person name="Wang L."/>
            <person name="Yuan Y."/>
            <person name="Fang M."/>
            <person name="Shi L."/>
            <person name="Lu R."/>
            <person name="Comes H.P."/>
            <person name="Ma Y."/>
            <person name="Chen Y."/>
            <person name="Huang G."/>
            <person name="Zhou Y."/>
            <person name="Zheng Z."/>
            <person name="Qiu Y."/>
        </authorList>
    </citation>
    <scope>NUCLEOTIDE SEQUENCE [LARGE SCALE GENOMIC DNA]</scope>
    <source>
        <tissue evidence="1">Roots</tissue>
    </source>
</reference>
<dbReference type="EMBL" id="JAXIOK010000022">
    <property type="protein sequence ID" value="KAK4744445.1"/>
    <property type="molecule type" value="Genomic_DNA"/>
</dbReference>
<keyword evidence="2" id="KW-1185">Reference proteome</keyword>
<sequence length="90" mass="9759">MQVALAEPPPLTPLCTKRNSEGSLNKISLTSSVDSAATDVDEGCTAELLLHIPLAVTFEGLQATYYALELINRKEERGDAGWIIRSLEKS</sequence>
<evidence type="ECO:0000313" key="1">
    <source>
        <dbReference type="EMBL" id="KAK4744445.1"/>
    </source>
</evidence>
<name>A0AAN7JIF3_9MYRT</name>